<dbReference type="InterPro" id="IPR036396">
    <property type="entry name" value="Cyt_P450_sf"/>
</dbReference>
<keyword evidence="8" id="KW-0408">Iron</keyword>
<reference evidence="10" key="1">
    <citation type="journal article" date="2023" name="Nat. Commun.">
        <title>Diploid and tetraploid genomes of Acorus and the evolution of monocots.</title>
        <authorList>
            <person name="Ma L."/>
            <person name="Liu K.W."/>
            <person name="Li Z."/>
            <person name="Hsiao Y.Y."/>
            <person name="Qi Y."/>
            <person name="Fu T."/>
            <person name="Tang G.D."/>
            <person name="Zhang D."/>
            <person name="Sun W.H."/>
            <person name="Liu D.K."/>
            <person name="Li Y."/>
            <person name="Chen G.Z."/>
            <person name="Liu X.D."/>
            <person name="Liao X.Y."/>
            <person name="Jiang Y.T."/>
            <person name="Yu X."/>
            <person name="Hao Y."/>
            <person name="Huang J."/>
            <person name="Zhao X.W."/>
            <person name="Ke S."/>
            <person name="Chen Y.Y."/>
            <person name="Wu W.L."/>
            <person name="Hsu J.L."/>
            <person name="Lin Y.F."/>
            <person name="Huang M.D."/>
            <person name="Li C.Y."/>
            <person name="Huang L."/>
            <person name="Wang Z.W."/>
            <person name="Zhao X."/>
            <person name="Zhong W.Y."/>
            <person name="Peng D.H."/>
            <person name="Ahmad S."/>
            <person name="Lan S."/>
            <person name="Zhang J.S."/>
            <person name="Tsai W.C."/>
            <person name="Van de Peer Y."/>
            <person name="Liu Z.J."/>
        </authorList>
    </citation>
    <scope>NUCLEOTIDE SEQUENCE</scope>
    <source>
        <strain evidence="10">CP</strain>
    </source>
</reference>
<evidence type="ECO:0000256" key="1">
    <source>
        <dbReference type="ARBA" id="ARBA00001971"/>
    </source>
</evidence>
<keyword evidence="6" id="KW-1133">Transmembrane helix</keyword>
<dbReference type="PANTHER" id="PTHR47947">
    <property type="entry name" value="CYTOCHROME P450 82C3-RELATED"/>
    <property type="match status" value="1"/>
</dbReference>
<comment type="cofactor">
    <cofactor evidence="1">
        <name>heme</name>
        <dbReference type="ChEBI" id="CHEBI:30413"/>
    </cofactor>
</comment>
<dbReference type="GO" id="GO:0016705">
    <property type="term" value="F:oxidoreductase activity, acting on paired donors, with incorporation or reduction of molecular oxygen"/>
    <property type="evidence" value="ECO:0007669"/>
    <property type="project" value="InterPro"/>
</dbReference>
<dbReference type="GO" id="GO:0004497">
    <property type="term" value="F:monooxygenase activity"/>
    <property type="evidence" value="ECO:0007669"/>
    <property type="project" value="InterPro"/>
</dbReference>
<evidence type="ECO:0000313" key="11">
    <source>
        <dbReference type="Proteomes" id="UP001180020"/>
    </source>
</evidence>
<evidence type="ECO:0000256" key="6">
    <source>
        <dbReference type="ARBA" id="ARBA00022989"/>
    </source>
</evidence>
<evidence type="ECO:0000256" key="9">
    <source>
        <dbReference type="ARBA" id="ARBA00023136"/>
    </source>
</evidence>
<sequence>MGGTDTTTLSLTWAIALLVNDCRVLKKAQEELDVHVGLDRNIDESDIKSLTCLHATVKEVMRLYPARCRYSWHTRRSRIAISAGTTCGPARR</sequence>
<evidence type="ECO:0000256" key="5">
    <source>
        <dbReference type="ARBA" id="ARBA00022723"/>
    </source>
</evidence>
<evidence type="ECO:0000256" key="7">
    <source>
        <dbReference type="ARBA" id="ARBA00023002"/>
    </source>
</evidence>
<organism evidence="10 11">
    <name type="scientific">Acorus calamus</name>
    <name type="common">Sweet flag</name>
    <dbReference type="NCBI Taxonomy" id="4465"/>
    <lineage>
        <taxon>Eukaryota</taxon>
        <taxon>Viridiplantae</taxon>
        <taxon>Streptophyta</taxon>
        <taxon>Embryophyta</taxon>
        <taxon>Tracheophyta</taxon>
        <taxon>Spermatophyta</taxon>
        <taxon>Magnoliopsida</taxon>
        <taxon>Liliopsida</taxon>
        <taxon>Acoraceae</taxon>
        <taxon>Acorus</taxon>
    </lineage>
</organism>
<keyword evidence="9" id="KW-0472">Membrane</keyword>
<dbReference type="EMBL" id="JAUJYO010000005">
    <property type="protein sequence ID" value="KAK1316847.1"/>
    <property type="molecule type" value="Genomic_DNA"/>
</dbReference>
<reference evidence="10" key="2">
    <citation type="submission" date="2023-06" db="EMBL/GenBank/DDBJ databases">
        <authorList>
            <person name="Ma L."/>
            <person name="Liu K.-W."/>
            <person name="Li Z."/>
            <person name="Hsiao Y.-Y."/>
            <person name="Qi Y."/>
            <person name="Fu T."/>
            <person name="Tang G."/>
            <person name="Zhang D."/>
            <person name="Sun W.-H."/>
            <person name="Liu D.-K."/>
            <person name="Li Y."/>
            <person name="Chen G.-Z."/>
            <person name="Liu X.-D."/>
            <person name="Liao X.-Y."/>
            <person name="Jiang Y.-T."/>
            <person name="Yu X."/>
            <person name="Hao Y."/>
            <person name="Huang J."/>
            <person name="Zhao X.-W."/>
            <person name="Ke S."/>
            <person name="Chen Y.-Y."/>
            <person name="Wu W.-L."/>
            <person name="Hsu J.-L."/>
            <person name="Lin Y.-F."/>
            <person name="Huang M.-D."/>
            <person name="Li C.-Y."/>
            <person name="Huang L."/>
            <person name="Wang Z.-W."/>
            <person name="Zhao X."/>
            <person name="Zhong W.-Y."/>
            <person name="Peng D.-H."/>
            <person name="Ahmad S."/>
            <person name="Lan S."/>
            <person name="Zhang J.-S."/>
            <person name="Tsai W.-C."/>
            <person name="Van De Peer Y."/>
            <person name="Liu Z.-J."/>
        </authorList>
    </citation>
    <scope>NUCLEOTIDE SEQUENCE</scope>
    <source>
        <strain evidence="10">CP</strain>
        <tissue evidence="10">Leaves</tissue>
    </source>
</reference>
<dbReference type="GO" id="GO:0005506">
    <property type="term" value="F:iron ion binding"/>
    <property type="evidence" value="ECO:0007669"/>
    <property type="project" value="InterPro"/>
</dbReference>
<dbReference type="SUPFAM" id="SSF48264">
    <property type="entry name" value="Cytochrome P450"/>
    <property type="match status" value="1"/>
</dbReference>
<evidence type="ECO:0000256" key="2">
    <source>
        <dbReference type="ARBA" id="ARBA00004370"/>
    </source>
</evidence>
<protein>
    <submittedName>
        <fullName evidence="10">Cytochrome P450 82C4</fullName>
    </submittedName>
</protein>
<dbReference type="PANTHER" id="PTHR47947:SF26">
    <property type="entry name" value="CYTOCHROME P450"/>
    <property type="match status" value="1"/>
</dbReference>
<evidence type="ECO:0000256" key="8">
    <source>
        <dbReference type="ARBA" id="ARBA00023004"/>
    </source>
</evidence>
<gene>
    <name evidence="10" type="primary">CYP82C4</name>
    <name evidence="10" type="ORF">QJS10_CPA05g01548</name>
</gene>
<comment type="caution">
    <text evidence="10">The sequence shown here is derived from an EMBL/GenBank/DDBJ whole genome shotgun (WGS) entry which is preliminary data.</text>
</comment>
<dbReference type="Gene3D" id="1.10.630.10">
    <property type="entry name" value="Cytochrome P450"/>
    <property type="match status" value="1"/>
</dbReference>
<name>A0AAV9EU52_ACOCL</name>
<keyword evidence="5" id="KW-0479">Metal-binding</keyword>
<dbReference type="InterPro" id="IPR050651">
    <property type="entry name" value="Plant_Cytochrome_P450_Monoox"/>
</dbReference>
<evidence type="ECO:0000313" key="10">
    <source>
        <dbReference type="EMBL" id="KAK1316847.1"/>
    </source>
</evidence>
<dbReference type="GO" id="GO:0016020">
    <property type="term" value="C:membrane"/>
    <property type="evidence" value="ECO:0007669"/>
    <property type="project" value="UniProtKB-SubCell"/>
</dbReference>
<dbReference type="Pfam" id="PF00067">
    <property type="entry name" value="p450"/>
    <property type="match status" value="1"/>
</dbReference>
<evidence type="ECO:0000256" key="4">
    <source>
        <dbReference type="ARBA" id="ARBA00022692"/>
    </source>
</evidence>
<dbReference type="InterPro" id="IPR001128">
    <property type="entry name" value="Cyt_P450"/>
</dbReference>
<dbReference type="AlphaFoldDB" id="A0AAV9EU52"/>
<accession>A0AAV9EU52</accession>
<comment type="subcellular location">
    <subcellularLocation>
        <location evidence="2">Membrane</location>
    </subcellularLocation>
</comment>
<dbReference type="PRINTS" id="PR00385">
    <property type="entry name" value="P450"/>
</dbReference>
<dbReference type="Proteomes" id="UP001180020">
    <property type="component" value="Unassembled WGS sequence"/>
</dbReference>
<keyword evidence="3" id="KW-0349">Heme</keyword>
<keyword evidence="11" id="KW-1185">Reference proteome</keyword>
<evidence type="ECO:0000256" key="3">
    <source>
        <dbReference type="ARBA" id="ARBA00022617"/>
    </source>
</evidence>
<keyword evidence="7" id="KW-0560">Oxidoreductase</keyword>
<keyword evidence="4" id="KW-0812">Transmembrane</keyword>
<proteinExistence type="predicted"/>
<dbReference type="GO" id="GO:0020037">
    <property type="term" value="F:heme binding"/>
    <property type="evidence" value="ECO:0007669"/>
    <property type="project" value="InterPro"/>
</dbReference>